<dbReference type="AlphaFoldDB" id="A0A367JGE3"/>
<sequence length="211" mass="22284">MKLVTISTVAALVASVSASNHMNLAKRAYVTNVAVETVTVTEESYIFAYNGGKAANIVNNIQLALNGFIKSETKPSGLNCNDRSCPLVSIIGDFLLKELPKGLPSMTTALPGNARALNLDEIADQEEVKSNKAAPIQSFDASRIVAEAMSKLSTQSMSAVQPNDISSMIADAFKDINNGINNGAAEFASVAGHMMEDAQGAVNNLLNEYLS</sequence>
<comment type="caution">
    <text evidence="2">The sequence shown here is derived from an EMBL/GenBank/DDBJ whole genome shotgun (WGS) entry which is preliminary data.</text>
</comment>
<name>A0A367JGE3_RHIST</name>
<keyword evidence="3" id="KW-1185">Reference proteome</keyword>
<dbReference type="Proteomes" id="UP000253551">
    <property type="component" value="Unassembled WGS sequence"/>
</dbReference>
<accession>A0A367JGE3</accession>
<evidence type="ECO:0000256" key="1">
    <source>
        <dbReference type="SAM" id="SignalP"/>
    </source>
</evidence>
<feature type="chain" id="PRO_5017017253" evidence="1">
    <location>
        <begin position="19"/>
        <end position="211"/>
    </location>
</feature>
<feature type="signal peptide" evidence="1">
    <location>
        <begin position="1"/>
        <end position="18"/>
    </location>
</feature>
<reference evidence="2 3" key="1">
    <citation type="journal article" date="2018" name="G3 (Bethesda)">
        <title>Phylogenetic and Phylogenomic Definition of Rhizopus Species.</title>
        <authorList>
            <person name="Gryganskyi A.P."/>
            <person name="Golan J."/>
            <person name="Dolatabadi S."/>
            <person name="Mondo S."/>
            <person name="Robb S."/>
            <person name="Idnurm A."/>
            <person name="Muszewska A."/>
            <person name="Steczkiewicz K."/>
            <person name="Masonjones S."/>
            <person name="Liao H.L."/>
            <person name="Gajdeczka M.T."/>
            <person name="Anike F."/>
            <person name="Vuek A."/>
            <person name="Anishchenko I.M."/>
            <person name="Voigt K."/>
            <person name="de Hoog G.S."/>
            <person name="Smith M.E."/>
            <person name="Heitman J."/>
            <person name="Vilgalys R."/>
            <person name="Stajich J.E."/>
        </authorList>
    </citation>
    <scope>NUCLEOTIDE SEQUENCE [LARGE SCALE GENOMIC DNA]</scope>
    <source>
        <strain evidence="2 3">LSU 92-RS-03</strain>
    </source>
</reference>
<dbReference type="EMBL" id="PJQM01003458">
    <property type="protein sequence ID" value="RCH88791.1"/>
    <property type="molecule type" value="Genomic_DNA"/>
</dbReference>
<evidence type="ECO:0000313" key="3">
    <source>
        <dbReference type="Proteomes" id="UP000253551"/>
    </source>
</evidence>
<protein>
    <submittedName>
        <fullName evidence="2">Uncharacterized protein</fullName>
    </submittedName>
</protein>
<organism evidence="2 3">
    <name type="scientific">Rhizopus stolonifer</name>
    <name type="common">Rhizopus nigricans</name>
    <dbReference type="NCBI Taxonomy" id="4846"/>
    <lineage>
        <taxon>Eukaryota</taxon>
        <taxon>Fungi</taxon>
        <taxon>Fungi incertae sedis</taxon>
        <taxon>Mucoromycota</taxon>
        <taxon>Mucoromycotina</taxon>
        <taxon>Mucoromycetes</taxon>
        <taxon>Mucorales</taxon>
        <taxon>Mucorineae</taxon>
        <taxon>Rhizopodaceae</taxon>
        <taxon>Rhizopus</taxon>
    </lineage>
</organism>
<gene>
    <name evidence="2" type="ORF">CU098_008134</name>
</gene>
<evidence type="ECO:0000313" key="2">
    <source>
        <dbReference type="EMBL" id="RCH88791.1"/>
    </source>
</evidence>
<dbReference type="OrthoDB" id="2218197at2759"/>
<keyword evidence="1" id="KW-0732">Signal</keyword>
<proteinExistence type="predicted"/>